<protein>
    <submittedName>
        <fullName evidence="3">Uncharacterized protein</fullName>
    </submittedName>
</protein>
<name>A8MHT1_ALKOO</name>
<feature type="transmembrane region" description="Helical" evidence="1">
    <location>
        <begin position="156"/>
        <end position="178"/>
    </location>
</feature>
<dbReference type="AlphaFoldDB" id="A8MHT1"/>
<dbReference type="RefSeq" id="WP_012159675.1">
    <property type="nucleotide sequence ID" value="NC_009922.1"/>
</dbReference>
<accession>A8MHT1</accession>
<organism evidence="3 4">
    <name type="scientific">Alkaliphilus oremlandii (strain OhILAs)</name>
    <name type="common">Clostridium oremlandii (strain OhILAs)</name>
    <dbReference type="NCBI Taxonomy" id="350688"/>
    <lineage>
        <taxon>Bacteria</taxon>
        <taxon>Bacillati</taxon>
        <taxon>Bacillota</taxon>
        <taxon>Clostridia</taxon>
        <taxon>Peptostreptococcales</taxon>
        <taxon>Natronincolaceae</taxon>
        <taxon>Alkaliphilus</taxon>
    </lineage>
</organism>
<keyword evidence="1" id="KW-1133">Transmembrane helix</keyword>
<keyword evidence="1" id="KW-0812">Transmembrane</keyword>
<evidence type="ECO:0000313" key="3">
    <source>
        <dbReference type="EMBL" id="ABW19363.1"/>
    </source>
</evidence>
<feature type="chain" id="PRO_5002726634" evidence="2">
    <location>
        <begin position="24"/>
        <end position="184"/>
    </location>
</feature>
<dbReference type="HOGENOM" id="CLU_1465313_0_0_9"/>
<evidence type="ECO:0000256" key="1">
    <source>
        <dbReference type="SAM" id="Phobius"/>
    </source>
</evidence>
<dbReference type="EMBL" id="CP000853">
    <property type="protein sequence ID" value="ABW19363.1"/>
    <property type="molecule type" value="Genomic_DNA"/>
</dbReference>
<gene>
    <name evidence="3" type="ordered locus">Clos_1823</name>
</gene>
<dbReference type="KEGG" id="aoe:Clos_1823"/>
<keyword evidence="1" id="KW-0472">Membrane</keyword>
<proteinExistence type="predicted"/>
<sequence>MKSKRILIISMMFILLFTSFSFAVDYSKTKIPSSFSSYSVQHFIIYQNSKGKVCVLLSDGRMTIDPSSNKIFTSGTKIGNYFVNDDLSVQKSGYIADSGSPSWAEGQLNYSNYMYTNYDVKNLSGTVFFSKTLGPILEEMVTTDGMMMTVRQVVGLIPYVIGFLIIYLAFSKAWQFLLKLLRMA</sequence>
<feature type="signal peptide" evidence="2">
    <location>
        <begin position="1"/>
        <end position="23"/>
    </location>
</feature>
<evidence type="ECO:0000313" key="4">
    <source>
        <dbReference type="Proteomes" id="UP000000269"/>
    </source>
</evidence>
<dbReference type="Proteomes" id="UP000000269">
    <property type="component" value="Chromosome"/>
</dbReference>
<evidence type="ECO:0000256" key="2">
    <source>
        <dbReference type="SAM" id="SignalP"/>
    </source>
</evidence>
<keyword evidence="4" id="KW-1185">Reference proteome</keyword>
<keyword evidence="2" id="KW-0732">Signal</keyword>
<reference evidence="4" key="1">
    <citation type="submission" date="2007-10" db="EMBL/GenBank/DDBJ databases">
        <title>Complete genome of Alkaliphilus oremlandii OhILAs.</title>
        <authorList>
            <person name="Copeland A."/>
            <person name="Lucas S."/>
            <person name="Lapidus A."/>
            <person name="Barry K."/>
            <person name="Detter J.C."/>
            <person name="Glavina del Rio T."/>
            <person name="Hammon N."/>
            <person name="Israni S."/>
            <person name="Dalin E."/>
            <person name="Tice H."/>
            <person name="Pitluck S."/>
            <person name="Chain P."/>
            <person name="Malfatti S."/>
            <person name="Shin M."/>
            <person name="Vergez L."/>
            <person name="Schmutz J."/>
            <person name="Larimer F."/>
            <person name="Land M."/>
            <person name="Hauser L."/>
            <person name="Kyrpides N."/>
            <person name="Mikhailova N."/>
            <person name="Stolz J.F."/>
            <person name="Dawson A."/>
            <person name="Fisher E."/>
            <person name="Crable B."/>
            <person name="Perera E."/>
            <person name="Lisak J."/>
            <person name="Ranganathan M."/>
            <person name="Basu P."/>
            <person name="Richardson P."/>
        </authorList>
    </citation>
    <scope>NUCLEOTIDE SEQUENCE [LARGE SCALE GENOMIC DNA]</scope>
    <source>
        <strain evidence="4">OhILAs</strain>
    </source>
</reference>